<sequence length="103" mass="11855">MLRVMHYFHFDLYHLNETLCNSKHFFLQILFLALVAAVSCSLVPYYNSYPVYNDYGLGYGISDLGYGYRDLAYEPYGISNGYGSYDYPGFGNLNYGYDVLGFI</sequence>
<keyword evidence="3" id="KW-1185">Reference proteome</keyword>
<accession>A0A8X6YJ20</accession>
<feature type="transmembrane region" description="Helical" evidence="1">
    <location>
        <begin position="25"/>
        <end position="46"/>
    </location>
</feature>
<dbReference type="Proteomes" id="UP000886998">
    <property type="component" value="Unassembled WGS sequence"/>
</dbReference>
<reference evidence="2" key="1">
    <citation type="submission" date="2020-08" db="EMBL/GenBank/DDBJ databases">
        <title>Multicomponent nature underlies the extraordinary mechanical properties of spider dragline silk.</title>
        <authorList>
            <person name="Kono N."/>
            <person name="Nakamura H."/>
            <person name="Mori M."/>
            <person name="Yoshida Y."/>
            <person name="Ohtoshi R."/>
            <person name="Malay A.D."/>
            <person name="Moran D.A.P."/>
            <person name="Tomita M."/>
            <person name="Numata K."/>
            <person name="Arakawa K."/>
        </authorList>
    </citation>
    <scope>NUCLEOTIDE SEQUENCE</scope>
</reference>
<organism evidence="2 3">
    <name type="scientific">Trichonephila inaurata madagascariensis</name>
    <dbReference type="NCBI Taxonomy" id="2747483"/>
    <lineage>
        <taxon>Eukaryota</taxon>
        <taxon>Metazoa</taxon>
        <taxon>Ecdysozoa</taxon>
        <taxon>Arthropoda</taxon>
        <taxon>Chelicerata</taxon>
        <taxon>Arachnida</taxon>
        <taxon>Araneae</taxon>
        <taxon>Araneomorphae</taxon>
        <taxon>Entelegynae</taxon>
        <taxon>Araneoidea</taxon>
        <taxon>Nephilidae</taxon>
        <taxon>Trichonephila</taxon>
        <taxon>Trichonephila inaurata</taxon>
    </lineage>
</organism>
<dbReference type="AlphaFoldDB" id="A0A8X6YJ20"/>
<protein>
    <submittedName>
        <fullName evidence="2">Uncharacterized protein</fullName>
    </submittedName>
</protein>
<keyword evidence="1" id="KW-0812">Transmembrane</keyword>
<gene>
    <name evidence="2" type="ORF">TNIN_407861</name>
</gene>
<proteinExistence type="predicted"/>
<keyword evidence="1" id="KW-0472">Membrane</keyword>
<evidence type="ECO:0000313" key="2">
    <source>
        <dbReference type="EMBL" id="GFY72897.1"/>
    </source>
</evidence>
<evidence type="ECO:0000256" key="1">
    <source>
        <dbReference type="SAM" id="Phobius"/>
    </source>
</evidence>
<evidence type="ECO:0000313" key="3">
    <source>
        <dbReference type="Proteomes" id="UP000886998"/>
    </source>
</evidence>
<keyword evidence="1" id="KW-1133">Transmembrane helix</keyword>
<comment type="caution">
    <text evidence="2">The sequence shown here is derived from an EMBL/GenBank/DDBJ whole genome shotgun (WGS) entry which is preliminary data.</text>
</comment>
<dbReference type="EMBL" id="BMAV01019727">
    <property type="protein sequence ID" value="GFY72897.1"/>
    <property type="molecule type" value="Genomic_DNA"/>
</dbReference>
<name>A0A8X6YJ20_9ARAC</name>